<feature type="transmembrane region" description="Helical" evidence="1">
    <location>
        <begin position="34"/>
        <end position="55"/>
    </location>
</feature>
<proteinExistence type="predicted"/>
<keyword evidence="1" id="KW-1133">Transmembrane helix</keyword>
<keyword evidence="3" id="KW-1185">Reference proteome</keyword>
<keyword evidence="1" id="KW-0812">Transmembrane</keyword>
<dbReference type="AlphaFoldDB" id="A0A166M2D5"/>
<evidence type="ECO:0000256" key="1">
    <source>
        <dbReference type="SAM" id="Phobius"/>
    </source>
</evidence>
<evidence type="ECO:0000313" key="2">
    <source>
        <dbReference type="EMBL" id="KZP23564.1"/>
    </source>
</evidence>
<accession>A0A166M2D5</accession>
<gene>
    <name evidence="2" type="ORF">FIBSPDRAFT_951794</name>
</gene>
<sequence>MSSGFLSAKRLPELHVPHVRRVPPLQQCHRVRPCLLRAILASLPIAVTCILLSLVRYVRVPEDIDSSAPSQFAT</sequence>
<reference evidence="2 3" key="1">
    <citation type="journal article" date="2016" name="Mol. Biol. Evol.">
        <title>Comparative Genomics of Early-Diverging Mushroom-Forming Fungi Provides Insights into the Origins of Lignocellulose Decay Capabilities.</title>
        <authorList>
            <person name="Nagy L.G."/>
            <person name="Riley R."/>
            <person name="Tritt A."/>
            <person name="Adam C."/>
            <person name="Daum C."/>
            <person name="Floudas D."/>
            <person name="Sun H."/>
            <person name="Yadav J.S."/>
            <person name="Pangilinan J."/>
            <person name="Larsson K.H."/>
            <person name="Matsuura K."/>
            <person name="Barry K."/>
            <person name="Labutti K."/>
            <person name="Kuo R."/>
            <person name="Ohm R.A."/>
            <person name="Bhattacharya S.S."/>
            <person name="Shirouzu T."/>
            <person name="Yoshinaga Y."/>
            <person name="Martin F.M."/>
            <person name="Grigoriev I.V."/>
            <person name="Hibbett D.S."/>
        </authorList>
    </citation>
    <scope>NUCLEOTIDE SEQUENCE [LARGE SCALE GENOMIC DNA]</scope>
    <source>
        <strain evidence="2 3">CBS 109695</strain>
    </source>
</reference>
<evidence type="ECO:0000313" key="3">
    <source>
        <dbReference type="Proteomes" id="UP000076532"/>
    </source>
</evidence>
<protein>
    <submittedName>
        <fullName evidence="2">Uncharacterized protein</fullName>
    </submittedName>
</protein>
<dbReference type="EMBL" id="KV417531">
    <property type="protein sequence ID" value="KZP23564.1"/>
    <property type="molecule type" value="Genomic_DNA"/>
</dbReference>
<keyword evidence="1" id="KW-0472">Membrane</keyword>
<organism evidence="2 3">
    <name type="scientific">Athelia psychrophila</name>
    <dbReference type="NCBI Taxonomy" id="1759441"/>
    <lineage>
        <taxon>Eukaryota</taxon>
        <taxon>Fungi</taxon>
        <taxon>Dikarya</taxon>
        <taxon>Basidiomycota</taxon>
        <taxon>Agaricomycotina</taxon>
        <taxon>Agaricomycetes</taxon>
        <taxon>Agaricomycetidae</taxon>
        <taxon>Atheliales</taxon>
        <taxon>Atheliaceae</taxon>
        <taxon>Athelia</taxon>
    </lineage>
</organism>
<name>A0A166M2D5_9AGAM</name>
<dbReference type="Proteomes" id="UP000076532">
    <property type="component" value="Unassembled WGS sequence"/>
</dbReference>